<dbReference type="Proteomes" id="UP000321685">
    <property type="component" value="Unassembled WGS sequence"/>
</dbReference>
<name>A0A511DQB7_9PSEU</name>
<dbReference type="OrthoDB" id="185939at2"/>
<dbReference type="EMBL" id="BJVJ01000134">
    <property type="protein sequence ID" value="GEL27020.1"/>
    <property type="molecule type" value="Genomic_DNA"/>
</dbReference>
<protein>
    <submittedName>
        <fullName evidence="1">Uncharacterized protein</fullName>
    </submittedName>
</protein>
<sequence length="204" mass="21705">MDDPDYWLRYELAAVVGPDATVQSVAQALRVASNDARAAPVASLEAGLAMVPVTAELAARLSADALRARNLGQLSGRDPAAALRRQHLAGPESGFLRLTPAIVALVEAVSVLGTLAYIEADYIGLEGRQAAALWESGQLIMGPRLLGRREPFDPPGAPITVALRGLGVENRGRRDAFLVAGLDRYRTTEQWLDADTVVEPRDGA</sequence>
<organism evidence="1 2">
    <name type="scientific">Pseudonocardia sulfidoxydans NBRC 16205</name>
    <dbReference type="NCBI Taxonomy" id="1223511"/>
    <lineage>
        <taxon>Bacteria</taxon>
        <taxon>Bacillati</taxon>
        <taxon>Actinomycetota</taxon>
        <taxon>Actinomycetes</taxon>
        <taxon>Pseudonocardiales</taxon>
        <taxon>Pseudonocardiaceae</taxon>
        <taxon>Pseudonocardia</taxon>
    </lineage>
</organism>
<evidence type="ECO:0000313" key="2">
    <source>
        <dbReference type="Proteomes" id="UP000321685"/>
    </source>
</evidence>
<dbReference type="AlphaFoldDB" id="A0A511DQB7"/>
<comment type="caution">
    <text evidence="1">The sequence shown here is derived from an EMBL/GenBank/DDBJ whole genome shotgun (WGS) entry which is preliminary data.</text>
</comment>
<accession>A0A511DQB7</accession>
<gene>
    <name evidence="1" type="ORF">PSU4_59740</name>
</gene>
<dbReference type="RefSeq" id="WP_147115940.1">
    <property type="nucleotide sequence ID" value="NZ_BJVJ01000134.1"/>
</dbReference>
<keyword evidence="2" id="KW-1185">Reference proteome</keyword>
<proteinExistence type="predicted"/>
<reference evidence="1 2" key="1">
    <citation type="submission" date="2019-07" db="EMBL/GenBank/DDBJ databases">
        <title>Whole genome shotgun sequence of Pseudonocardia sulfidoxydans NBRC 16205.</title>
        <authorList>
            <person name="Hosoyama A."/>
            <person name="Uohara A."/>
            <person name="Ohji S."/>
            <person name="Ichikawa N."/>
        </authorList>
    </citation>
    <scope>NUCLEOTIDE SEQUENCE [LARGE SCALE GENOMIC DNA]</scope>
    <source>
        <strain evidence="1 2">NBRC 16205</strain>
    </source>
</reference>
<evidence type="ECO:0000313" key="1">
    <source>
        <dbReference type="EMBL" id="GEL27020.1"/>
    </source>
</evidence>